<evidence type="ECO:0000313" key="3">
    <source>
        <dbReference type="Proteomes" id="UP000468443"/>
    </source>
</evidence>
<gene>
    <name evidence="2" type="ORF">GWK09_11790</name>
</gene>
<reference evidence="2 3" key="1">
    <citation type="submission" date="2020-01" db="EMBL/GenBank/DDBJ databases">
        <title>Muriicola jejuensis KCTC 22299.</title>
        <authorList>
            <person name="Wang G."/>
        </authorList>
    </citation>
    <scope>NUCLEOTIDE SEQUENCE [LARGE SCALE GENOMIC DNA]</scope>
    <source>
        <strain evidence="2 3">KCTC 22299</strain>
    </source>
</reference>
<dbReference type="EMBL" id="JAABOP010000003">
    <property type="protein sequence ID" value="NER11204.1"/>
    <property type="molecule type" value="Genomic_DNA"/>
</dbReference>
<dbReference type="RefSeq" id="WP_163693650.1">
    <property type="nucleotide sequence ID" value="NZ_FXTW01000004.1"/>
</dbReference>
<keyword evidence="2" id="KW-0413">Isomerase</keyword>
<protein>
    <submittedName>
        <fullName evidence="2">DNA topoisomerase IV</fullName>
    </submittedName>
</protein>
<dbReference type="AlphaFoldDB" id="A0A6P0UD73"/>
<dbReference type="PROSITE" id="PS51257">
    <property type="entry name" value="PROKAR_LIPOPROTEIN"/>
    <property type="match status" value="1"/>
</dbReference>
<keyword evidence="1" id="KW-0732">Signal</keyword>
<accession>A0A6P0UD73</accession>
<sequence>MLKKWVLLLSACGMTIACYNPPRNCEDFKVGSFRYTDMIDGKEQTTTFVRNTEIEIGTFEGRVDTSSIRWINDCEYVLRNLNPKSREEEKAILIKILSTTDSSYTFEFGQVGSANKSRGTAIKMN</sequence>
<dbReference type="GO" id="GO:0016853">
    <property type="term" value="F:isomerase activity"/>
    <property type="evidence" value="ECO:0007669"/>
    <property type="project" value="UniProtKB-KW"/>
</dbReference>
<proteinExistence type="predicted"/>
<name>A0A6P0UD73_9FLAO</name>
<evidence type="ECO:0000313" key="2">
    <source>
        <dbReference type="EMBL" id="NER11204.1"/>
    </source>
</evidence>
<feature type="chain" id="PRO_5027026751" evidence="1">
    <location>
        <begin position="20"/>
        <end position="125"/>
    </location>
</feature>
<comment type="caution">
    <text evidence="2">The sequence shown here is derived from an EMBL/GenBank/DDBJ whole genome shotgun (WGS) entry which is preliminary data.</text>
</comment>
<organism evidence="2 3">
    <name type="scientific">Muriicola jejuensis</name>
    <dbReference type="NCBI Taxonomy" id="504488"/>
    <lineage>
        <taxon>Bacteria</taxon>
        <taxon>Pseudomonadati</taxon>
        <taxon>Bacteroidota</taxon>
        <taxon>Flavobacteriia</taxon>
        <taxon>Flavobacteriales</taxon>
        <taxon>Flavobacteriaceae</taxon>
        <taxon>Muriicola</taxon>
    </lineage>
</organism>
<evidence type="ECO:0000256" key="1">
    <source>
        <dbReference type="SAM" id="SignalP"/>
    </source>
</evidence>
<dbReference type="Proteomes" id="UP000468443">
    <property type="component" value="Unassembled WGS sequence"/>
</dbReference>
<keyword evidence="3" id="KW-1185">Reference proteome</keyword>
<feature type="signal peptide" evidence="1">
    <location>
        <begin position="1"/>
        <end position="19"/>
    </location>
</feature>